<name>A0A7C3SJK3_9BACT</name>
<accession>A0A7C3SJK3</accession>
<dbReference type="PANTHER" id="PTHR31793:SF27">
    <property type="entry name" value="NOVEL THIOESTERASE SUPERFAMILY DOMAIN AND SAPOSIN A-TYPE DOMAIN CONTAINING PROTEIN (0610012H03RIK)"/>
    <property type="match status" value="1"/>
</dbReference>
<dbReference type="InterPro" id="IPR008272">
    <property type="entry name" value="HB-CoA_thioesterase_AS"/>
</dbReference>
<protein>
    <submittedName>
        <fullName evidence="3">Acyl-CoA thioesterase</fullName>
    </submittedName>
</protein>
<proteinExistence type="inferred from homology"/>
<dbReference type="EMBL" id="DTHB01000016">
    <property type="protein sequence ID" value="HGB14085.1"/>
    <property type="molecule type" value="Genomic_DNA"/>
</dbReference>
<dbReference type="SUPFAM" id="SSF54637">
    <property type="entry name" value="Thioesterase/thiol ester dehydrase-isomerase"/>
    <property type="match status" value="1"/>
</dbReference>
<comment type="similarity">
    <text evidence="1">Belongs to the 4-hydroxybenzoyl-CoA thioesterase family.</text>
</comment>
<dbReference type="PROSITE" id="PS01328">
    <property type="entry name" value="4HBCOA_THIOESTERASE"/>
    <property type="match status" value="1"/>
</dbReference>
<dbReference type="PANTHER" id="PTHR31793">
    <property type="entry name" value="4-HYDROXYBENZOYL-COA THIOESTERASE FAMILY MEMBER"/>
    <property type="match status" value="1"/>
</dbReference>
<comment type="caution">
    <text evidence="3">The sequence shown here is derived from an EMBL/GenBank/DDBJ whole genome shotgun (WGS) entry which is preliminary data.</text>
</comment>
<gene>
    <name evidence="3" type="ORF">ENV62_02440</name>
</gene>
<sequence length="149" mass="17249">MEARAALLGPGDAHCTTVRVRFGDTDPYGIVYFVSYFRYCHRAIEEYLRAVGLKPEETFKNVEEGFGLPIVEAWARFRRPARYGEVLRVETRIQEIRPKAIIFRFEFFPEEGEELIAEGTANLVAIDRTWRVRDLPEKVRAAISAKRQP</sequence>
<evidence type="ECO:0000313" key="3">
    <source>
        <dbReference type="EMBL" id="HGB14085.1"/>
    </source>
</evidence>
<reference evidence="3" key="1">
    <citation type="journal article" date="2020" name="mSystems">
        <title>Genome- and Community-Level Interaction Insights into Carbon Utilization and Element Cycling Functions of Hydrothermarchaeota in Hydrothermal Sediment.</title>
        <authorList>
            <person name="Zhou Z."/>
            <person name="Liu Y."/>
            <person name="Xu W."/>
            <person name="Pan J."/>
            <person name="Luo Z.H."/>
            <person name="Li M."/>
        </authorList>
    </citation>
    <scope>NUCLEOTIDE SEQUENCE [LARGE SCALE GENOMIC DNA]</scope>
    <source>
        <strain evidence="3">SpSt-776</strain>
    </source>
</reference>
<dbReference type="GO" id="GO:0047617">
    <property type="term" value="F:fatty acyl-CoA hydrolase activity"/>
    <property type="evidence" value="ECO:0007669"/>
    <property type="project" value="TreeGrafter"/>
</dbReference>
<evidence type="ECO:0000256" key="1">
    <source>
        <dbReference type="ARBA" id="ARBA00005953"/>
    </source>
</evidence>
<dbReference type="InterPro" id="IPR050563">
    <property type="entry name" value="4-hydroxybenzoyl-CoA_TE"/>
</dbReference>
<keyword evidence="2" id="KW-0378">Hydrolase</keyword>
<dbReference type="PIRSF" id="PIRSF003230">
    <property type="entry name" value="YbgC"/>
    <property type="match status" value="1"/>
</dbReference>
<dbReference type="InterPro" id="IPR006684">
    <property type="entry name" value="YbgC/YbaW"/>
</dbReference>
<dbReference type="CDD" id="cd00586">
    <property type="entry name" value="4HBT"/>
    <property type="match status" value="1"/>
</dbReference>
<evidence type="ECO:0000256" key="2">
    <source>
        <dbReference type="ARBA" id="ARBA00022801"/>
    </source>
</evidence>
<dbReference type="Pfam" id="PF13279">
    <property type="entry name" value="4HBT_2"/>
    <property type="match status" value="1"/>
</dbReference>
<dbReference type="InterPro" id="IPR029069">
    <property type="entry name" value="HotDog_dom_sf"/>
</dbReference>
<dbReference type="NCBIfam" id="TIGR00051">
    <property type="entry name" value="YbgC/FadM family acyl-CoA thioesterase"/>
    <property type="match status" value="1"/>
</dbReference>
<dbReference type="Gene3D" id="3.10.129.10">
    <property type="entry name" value="Hotdog Thioesterase"/>
    <property type="match status" value="1"/>
</dbReference>
<dbReference type="AlphaFoldDB" id="A0A7C3SJK3"/>
<organism evidence="3">
    <name type="scientific">Desulfobacca acetoxidans</name>
    <dbReference type="NCBI Taxonomy" id="60893"/>
    <lineage>
        <taxon>Bacteria</taxon>
        <taxon>Pseudomonadati</taxon>
        <taxon>Thermodesulfobacteriota</taxon>
        <taxon>Desulfobaccia</taxon>
        <taxon>Desulfobaccales</taxon>
        <taxon>Desulfobaccaceae</taxon>
        <taxon>Desulfobacca</taxon>
    </lineage>
</organism>